<protein>
    <submittedName>
        <fullName evidence="3">DUF262 domain-containing protein</fullName>
    </submittedName>
</protein>
<dbReference type="RefSeq" id="WP_149201512.1">
    <property type="nucleotide sequence ID" value="NZ_BSOV01000011.1"/>
</dbReference>
<dbReference type="Pfam" id="PF03235">
    <property type="entry name" value="GmrSD_N"/>
    <property type="match status" value="1"/>
</dbReference>
<feature type="domain" description="GmrSD restriction endonucleases N-terminal" evidence="1">
    <location>
        <begin position="8"/>
        <end position="262"/>
    </location>
</feature>
<dbReference type="EMBL" id="CP054621">
    <property type="protein sequence ID" value="QKS54341.1"/>
    <property type="molecule type" value="Genomic_DNA"/>
</dbReference>
<evidence type="ECO:0000313" key="4">
    <source>
        <dbReference type="Proteomes" id="UP000509702"/>
    </source>
</evidence>
<keyword evidence="3" id="KW-0614">Plasmid</keyword>
<proteinExistence type="predicted"/>
<name>A0A6N1ARE6_9PROT</name>
<dbReference type="Pfam" id="PF07510">
    <property type="entry name" value="GmrSD_C"/>
    <property type="match status" value="1"/>
</dbReference>
<evidence type="ECO:0000313" key="3">
    <source>
        <dbReference type="EMBL" id="QKS54341.1"/>
    </source>
</evidence>
<dbReference type="KEGG" id="aoz:HUE56_28215"/>
<accession>A0A6N1ARE6</accession>
<reference evidence="3 4" key="1">
    <citation type="submission" date="2020-06" db="EMBL/GenBank/DDBJ databases">
        <title>Complete genome of Azosprillum oryzae KACC14407.</title>
        <authorList>
            <person name="Kim M."/>
            <person name="Park Y.-J."/>
            <person name="Shin J.-H."/>
        </authorList>
    </citation>
    <scope>NUCLEOTIDE SEQUENCE [LARGE SCALE GENOMIC DNA]</scope>
    <source>
        <strain evidence="3 4">KACC 14407</strain>
        <plasmid evidence="3 4">unnamed6</plasmid>
    </source>
</reference>
<dbReference type="PANTHER" id="PTHR37292:SF2">
    <property type="entry name" value="DUF262 DOMAIN-CONTAINING PROTEIN"/>
    <property type="match status" value="1"/>
</dbReference>
<keyword evidence="4" id="KW-1185">Reference proteome</keyword>
<evidence type="ECO:0000259" key="1">
    <source>
        <dbReference type="Pfam" id="PF03235"/>
    </source>
</evidence>
<sequence length="612" mass="70191">MSYASTTIADVLDQINRTYFLPAIQRPYVWEASQVVALFDSLLKGYPISSFLFWELQPENRGNWDIYQFVENFRYGQVHNEPAETDGRDVVLVLDGQQRLTSLLIGLRGSYTVKLKHKRWDNPLAWSKQRLYLNLLKDPGQDDAGEEDEVGVTYGLRFFEEPPGNDRGHLWFKVGRILDCRDDDRFDQVKEEVVDSLPDTVTRGEVRIVERNLDRLYRTVWKDDVVAYYTEKSQSYDRVLDIFIRANDGGTKLSKSDLLLSMITSKWDGVNAREEIFNFVDRLNDELDRKNDLNKDFVMRACLVLSDLDHVYKVNNFTTANLAVIQRNWPEIKRSLEATLRLVNRFGIDRDTLTSANAVLPIAYYLFKLGDGVMLDGTTPFEVQNRLRIRRWLLGALLNSVFGGSSDQTIGTSRALLREAMETERDFPFHALTDGLRKRRGRVVAFDEEANVAALLETTYGQRTCFLALSTLYEEQNWSSSLYHIDHIIPRTLCTRRSLQGRGISESRIDEILACVDRIGNLQLLLGRENSEKAGMSFGDWIRTRDGGFLEMHLIPPEPHLWVPEALPEFVAAREDLIRRRLRLYSIFGDSGPVPAWASQGDSPFPIQPAAG</sequence>
<gene>
    <name evidence="3" type="ORF">HUE56_28215</name>
</gene>
<dbReference type="InterPro" id="IPR011089">
    <property type="entry name" value="GmrSD_C"/>
</dbReference>
<dbReference type="InterPro" id="IPR004919">
    <property type="entry name" value="GmrSD_N"/>
</dbReference>
<dbReference type="OrthoDB" id="9798761at2"/>
<evidence type="ECO:0000259" key="2">
    <source>
        <dbReference type="Pfam" id="PF07510"/>
    </source>
</evidence>
<geneLocation type="plasmid" evidence="3 4">
    <name>unnamed6</name>
</geneLocation>
<feature type="domain" description="GmrSD restriction endonucleases C-terminal" evidence="2">
    <location>
        <begin position="469"/>
        <end position="538"/>
    </location>
</feature>
<dbReference type="AlphaFoldDB" id="A0A6N1ARE6"/>
<organism evidence="3 4">
    <name type="scientific">Azospirillum oryzae</name>
    <dbReference type="NCBI Taxonomy" id="286727"/>
    <lineage>
        <taxon>Bacteria</taxon>
        <taxon>Pseudomonadati</taxon>
        <taxon>Pseudomonadota</taxon>
        <taxon>Alphaproteobacteria</taxon>
        <taxon>Rhodospirillales</taxon>
        <taxon>Azospirillaceae</taxon>
        <taxon>Azospirillum</taxon>
    </lineage>
</organism>
<dbReference type="PANTHER" id="PTHR37292">
    <property type="entry name" value="VNG6097C"/>
    <property type="match status" value="1"/>
</dbReference>
<dbReference type="Proteomes" id="UP000509702">
    <property type="component" value="Plasmid unnamed6"/>
</dbReference>